<dbReference type="AlphaFoldDB" id="A0A448XME3"/>
<protein>
    <submittedName>
        <fullName evidence="1">Uncharacterized protein</fullName>
    </submittedName>
</protein>
<accession>A0A448XME3</accession>
<dbReference type="EMBL" id="CAAALY010263694">
    <property type="protein sequence ID" value="VEL40104.1"/>
    <property type="molecule type" value="Genomic_DNA"/>
</dbReference>
<comment type="caution">
    <text evidence="1">The sequence shown here is derived from an EMBL/GenBank/DDBJ whole genome shotgun (WGS) entry which is preliminary data.</text>
</comment>
<reference evidence="1" key="1">
    <citation type="submission" date="2018-11" db="EMBL/GenBank/DDBJ databases">
        <authorList>
            <consortium name="Pathogen Informatics"/>
        </authorList>
    </citation>
    <scope>NUCLEOTIDE SEQUENCE</scope>
</reference>
<sequence length="81" mass="8697">MLACVGRPEHFVHFFYGINKALKLQKGAVMVAGPSSISEVTHSVKYHCTFSSSGLNGSPDIASAVKRNSTISLTSLHARHL</sequence>
<organism evidence="1 2">
    <name type="scientific">Protopolystoma xenopodis</name>
    <dbReference type="NCBI Taxonomy" id="117903"/>
    <lineage>
        <taxon>Eukaryota</taxon>
        <taxon>Metazoa</taxon>
        <taxon>Spiralia</taxon>
        <taxon>Lophotrochozoa</taxon>
        <taxon>Platyhelminthes</taxon>
        <taxon>Monogenea</taxon>
        <taxon>Polyopisthocotylea</taxon>
        <taxon>Polystomatidea</taxon>
        <taxon>Polystomatidae</taxon>
        <taxon>Protopolystoma</taxon>
    </lineage>
</organism>
<dbReference type="Proteomes" id="UP000784294">
    <property type="component" value="Unassembled WGS sequence"/>
</dbReference>
<keyword evidence="2" id="KW-1185">Reference proteome</keyword>
<proteinExistence type="predicted"/>
<gene>
    <name evidence="1" type="ORF">PXEA_LOCUS33544</name>
</gene>
<evidence type="ECO:0000313" key="2">
    <source>
        <dbReference type="Proteomes" id="UP000784294"/>
    </source>
</evidence>
<evidence type="ECO:0000313" key="1">
    <source>
        <dbReference type="EMBL" id="VEL40104.1"/>
    </source>
</evidence>
<name>A0A448XME3_9PLAT</name>